<protein>
    <submittedName>
        <fullName evidence="1">Uncharacterized protein</fullName>
    </submittedName>
</protein>
<dbReference type="AlphaFoldDB" id="S6AAU8"/>
<dbReference type="HOGENOM" id="CLU_2048514_0_0_4"/>
<organism evidence="1 2">
    <name type="scientific">Sulfuricella denitrificans (strain DSM 22764 / NBRC 105220 / skB26)</name>
    <dbReference type="NCBI Taxonomy" id="1163617"/>
    <lineage>
        <taxon>Bacteria</taxon>
        <taxon>Pseudomonadati</taxon>
        <taxon>Pseudomonadota</taxon>
        <taxon>Betaproteobacteria</taxon>
        <taxon>Nitrosomonadales</taxon>
        <taxon>Sulfuricellaceae</taxon>
        <taxon>Sulfuricella</taxon>
    </lineage>
</organism>
<dbReference type="EMBL" id="AP013066">
    <property type="protein sequence ID" value="BAN34083.1"/>
    <property type="molecule type" value="Genomic_DNA"/>
</dbReference>
<reference evidence="1 2" key="1">
    <citation type="journal article" date="2012" name="Appl. Environ. Microbiol.">
        <title>Draft genome sequence of a psychrotolerant sulfur-oxidizing bacterium, Sulfuricella denitrificans skB26, and proteomic insights into cold adaptation.</title>
        <authorList>
            <person name="Watanabe T."/>
            <person name="Kojima H."/>
            <person name="Fukui M."/>
        </authorList>
    </citation>
    <scope>NUCLEOTIDE SEQUENCE [LARGE SCALE GENOMIC DNA]</scope>
    <source>
        <strain evidence="2">skB26</strain>
    </source>
</reference>
<keyword evidence="2" id="KW-1185">Reference proteome</keyword>
<accession>S6AAU8</accession>
<name>S6AAU8_SULDS</name>
<evidence type="ECO:0000313" key="2">
    <source>
        <dbReference type="Proteomes" id="UP000015559"/>
    </source>
</evidence>
<evidence type="ECO:0000313" key="1">
    <source>
        <dbReference type="EMBL" id="BAN34083.1"/>
    </source>
</evidence>
<dbReference type="Proteomes" id="UP000015559">
    <property type="component" value="Chromosome"/>
</dbReference>
<dbReference type="KEGG" id="sdr:SCD_n00234"/>
<gene>
    <name evidence="1" type="ORF">SCD_n00234</name>
</gene>
<proteinExistence type="predicted"/>
<sequence length="120" mass="13231">MAFGRRFEPVIIPVPQLAPEKSDRCTASVAAVMHQYPMSFTDRSEGKPPTSSKVWLCIRGQAQRTELQPIASPGAVIHTQRHDPPSIPVGIVVLVENPLERSKGQRKEIVRVLAGHVSEM</sequence>